<organism evidence="1 2">
    <name type="scientific">Tateyamaria omphalii</name>
    <dbReference type="NCBI Taxonomy" id="299262"/>
    <lineage>
        <taxon>Bacteria</taxon>
        <taxon>Pseudomonadati</taxon>
        <taxon>Pseudomonadota</taxon>
        <taxon>Alphaproteobacteria</taxon>
        <taxon>Rhodobacterales</taxon>
        <taxon>Roseobacteraceae</taxon>
        <taxon>Tateyamaria</taxon>
    </lineage>
</organism>
<dbReference type="RefSeq" id="WP_076626327.1">
    <property type="nucleotide sequence ID" value="NZ_CP019312.1"/>
</dbReference>
<evidence type="ECO:0000313" key="1">
    <source>
        <dbReference type="EMBL" id="APX10459.1"/>
    </source>
</evidence>
<reference evidence="1 2" key="1">
    <citation type="submission" date="2017-01" db="EMBL/GenBank/DDBJ databases">
        <title>Complete genome of Tateyamaria omphalii DOK1-4 isolated from seawater in Dokdo.</title>
        <authorList>
            <person name="Kim J.H."/>
            <person name="Chi W.-J."/>
        </authorList>
    </citation>
    <scope>NUCLEOTIDE SEQUENCE [LARGE SCALE GENOMIC DNA]</scope>
    <source>
        <strain evidence="1 2">DOK1-4</strain>
    </source>
</reference>
<protein>
    <submittedName>
        <fullName evidence="1">Uncharacterized protein</fullName>
    </submittedName>
</protein>
<dbReference type="EMBL" id="CP019312">
    <property type="protein sequence ID" value="APX10459.1"/>
    <property type="molecule type" value="Genomic_DNA"/>
</dbReference>
<sequence length="68" mass="7336">MRSDWILDVLTDLKTFARANDMPALAEQLDDTAIVAMAEIAAMKETKDGQRHDGEAAVGTYFGGFGTS</sequence>
<proteinExistence type="predicted"/>
<name>A0A1P8MR54_9RHOB</name>
<gene>
    <name evidence="1" type="ORF">BWR18_01130</name>
</gene>
<accession>A0A1P8MR54</accession>
<dbReference type="STRING" id="299262.BWR18_01130"/>
<dbReference type="KEGG" id="tom:BWR18_01130"/>
<dbReference type="AlphaFoldDB" id="A0A1P8MR54"/>
<keyword evidence="2" id="KW-1185">Reference proteome</keyword>
<dbReference type="Proteomes" id="UP000186336">
    <property type="component" value="Chromosome"/>
</dbReference>
<dbReference type="OrthoDB" id="7659348at2"/>
<evidence type="ECO:0000313" key="2">
    <source>
        <dbReference type="Proteomes" id="UP000186336"/>
    </source>
</evidence>